<dbReference type="InterPro" id="IPR027443">
    <property type="entry name" value="IPNS-like_sf"/>
</dbReference>
<protein>
    <submittedName>
        <fullName evidence="5">Aspartyl/asparaginyl beta-hydroxylase domain-containing protein</fullName>
    </submittedName>
</protein>
<feature type="domain" description="Aspartyl/asparaginy/proline hydroxylase" evidence="4">
    <location>
        <begin position="30"/>
        <end position="176"/>
    </location>
</feature>
<reference evidence="5 6" key="1">
    <citation type="journal article" date="2023" name="Ecotoxicol. Environ. Saf.">
        <title>Mercury remediation potential of mercury-resistant strain Rheinheimera metallidurans sp. nov. isolated from a municipal waste dumping site.</title>
        <authorList>
            <person name="Yadav V."/>
            <person name="Manjhi A."/>
            <person name="Vadakedath N."/>
        </authorList>
    </citation>
    <scope>NUCLEOTIDE SEQUENCE [LARGE SCALE GENOMIC DNA]</scope>
    <source>
        <strain evidence="5 6">E-49</strain>
    </source>
</reference>
<evidence type="ECO:0000256" key="1">
    <source>
        <dbReference type="ARBA" id="ARBA00007730"/>
    </source>
</evidence>
<dbReference type="PANTHER" id="PTHR46332">
    <property type="entry name" value="ASPARTATE BETA-HYDROXYLASE DOMAIN-CONTAINING PROTEIN 2"/>
    <property type="match status" value="1"/>
</dbReference>
<evidence type="ECO:0000313" key="5">
    <source>
        <dbReference type="EMBL" id="MEH8018983.1"/>
    </source>
</evidence>
<dbReference type="SUPFAM" id="SSF51197">
    <property type="entry name" value="Clavaminate synthase-like"/>
    <property type="match status" value="1"/>
</dbReference>
<comment type="caution">
    <text evidence="5">The sequence shown here is derived from an EMBL/GenBank/DDBJ whole genome shotgun (WGS) entry which is preliminary data.</text>
</comment>
<name>A0ABU8CBW0_9GAMM</name>
<accession>A0ABU8CBW0</accession>
<dbReference type="InterPro" id="IPR051821">
    <property type="entry name" value="Asp/Asn_beta-hydroxylase"/>
</dbReference>
<keyword evidence="6" id="KW-1185">Reference proteome</keyword>
<evidence type="ECO:0000259" key="4">
    <source>
        <dbReference type="Pfam" id="PF05118"/>
    </source>
</evidence>
<evidence type="ECO:0000313" key="6">
    <source>
        <dbReference type="Proteomes" id="UP001375382"/>
    </source>
</evidence>
<dbReference type="InterPro" id="IPR007803">
    <property type="entry name" value="Asp/Arg/Pro-Hydrxlase"/>
</dbReference>
<dbReference type="EMBL" id="JALAAR010000018">
    <property type="protein sequence ID" value="MEH8018983.1"/>
    <property type="molecule type" value="Genomic_DNA"/>
</dbReference>
<dbReference type="Proteomes" id="UP001375382">
    <property type="component" value="Unassembled WGS sequence"/>
</dbReference>
<keyword evidence="2" id="KW-0223">Dioxygenase</keyword>
<keyword evidence="3" id="KW-0560">Oxidoreductase</keyword>
<dbReference type="Gene3D" id="2.60.120.330">
    <property type="entry name" value="B-lactam Antibiotic, Isopenicillin N Synthase, Chain"/>
    <property type="match status" value="1"/>
</dbReference>
<evidence type="ECO:0000256" key="3">
    <source>
        <dbReference type="ARBA" id="ARBA00023002"/>
    </source>
</evidence>
<evidence type="ECO:0000256" key="2">
    <source>
        <dbReference type="ARBA" id="ARBA00022964"/>
    </source>
</evidence>
<gene>
    <name evidence="5" type="ORF">MN202_17200</name>
</gene>
<sequence>MFDINIVHRLPFFFDANLLLEDLAKAENHQMYTHPLKYHDGNWKTLNLIYAGGRVNYDHSGDLGYGDEPAIPTIVLNECAYFQKVLDSFKAPILMARLSALPPGSKVLPHYDPVESADFGYLRIHIPIRTDKNVKFRLGFVRRKWQQGECWYGDFTFPHSVMNDSDISRVHLIVDLQLNDWAKALLPKDFEENRQLRERFRKIHKNILWYKNRIKGLISK</sequence>
<proteinExistence type="inferred from homology"/>
<dbReference type="PANTHER" id="PTHR46332:SF5">
    <property type="entry name" value="ASPARTATE BETA-HYDROXYLASE DOMAIN CONTAINING 2"/>
    <property type="match status" value="1"/>
</dbReference>
<comment type="similarity">
    <text evidence="1">Belongs to the aspartyl/asparaginyl beta-hydroxylase family.</text>
</comment>
<organism evidence="5 6">
    <name type="scientific">Rheinheimera muenzenbergensis</name>
    <dbReference type="NCBI Taxonomy" id="1193628"/>
    <lineage>
        <taxon>Bacteria</taxon>
        <taxon>Pseudomonadati</taxon>
        <taxon>Pseudomonadota</taxon>
        <taxon>Gammaproteobacteria</taxon>
        <taxon>Chromatiales</taxon>
        <taxon>Chromatiaceae</taxon>
        <taxon>Rheinheimera</taxon>
    </lineage>
</organism>
<dbReference type="RefSeq" id="WP_335737381.1">
    <property type="nucleotide sequence ID" value="NZ_JALAAR010000018.1"/>
</dbReference>
<dbReference type="Pfam" id="PF05118">
    <property type="entry name" value="Asp_Arg_Hydrox"/>
    <property type="match status" value="1"/>
</dbReference>